<dbReference type="AlphaFoldDB" id="A0A084G9S2"/>
<reference evidence="2 3" key="1">
    <citation type="journal article" date="2014" name="Genome Announc.">
        <title>Draft genome sequence of the pathogenic fungus Scedosporium apiospermum.</title>
        <authorList>
            <person name="Vandeputte P."/>
            <person name="Ghamrawi S."/>
            <person name="Rechenmann M."/>
            <person name="Iltis A."/>
            <person name="Giraud S."/>
            <person name="Fleury M."/>
            <person name="Thornton C."/>
            <person name="Delhaes L."/>
            <person name="Meyer W."/>
            <person name="Papon N."/>
            <person name="Bouchara J.P."/>
        </authorList>
    </citation>
    <scope>NUCLEOTIDE SEQUENCE [LARGE SCALE GENOMIC DNA]</scope>
    <source>
        <strain evidence="2 3">IHEM 14462</strain>
    </source>
</reference>
<feature type="compositionally biased region" description="Low complexity" evidence="1">
    <location>
        <begin position="286"/>
        <end position="297"/>
    </location>
</feature>
<protein>
    <submittedName>
        <fullName evidence="2">Uncharacterized protein</fullName>
    </submittedName>
</protein>
<feature type="compositionally biased region" description="Basic and acidic residues" evidence="1">
    <location>
        <begin position="300"/>
        <end position="316"/>
    </location>
</feature>
<feature type="compositionally biased region" description="Basic and acidic residues" evidence="1">
    <location>
        <begin position="43"/>
        <end position="78"/>
    </location>
</feature>
<accession>A0A084G9S2</accession>
<dbReference type="VEuPathDB" id="FungiDB:SAPIO_CDS3837"/>
<evidence type="ECO:0000313" key="3">
    <source>
        <dbReference type="Proteomes" id="UP000028545"/>
    </source>
</evidence>
<feature type="compositionally biased region" description="Basic and acidic residues" evidence="1">
    <location>
        <begin position="203"/>
        <end position="230"/>
    </location>
</feature>
<dbReference type="GeneID" id="27722909"/>
<dbReference type="Proteomes" id="UP000028545">
    <property type="component" value="Unassembled WGS sequence"/>
</dbReference>
<dbReference type="EMBL" id="JOWA01000089">
    <property type="protein sequence ID" value="KEZ44084.1"/>
    <property type="molecule type" value="Genomic_DNA"/>
</dbReference>
<dbReference type="RefSeq" id="XP_016643883.1">
    <property type="nucleotide sequence ID" value="XM_016786540.1"/>
</dbReference>
<dbReference type="KEGG" id="sapo:SAPIO_CDS3837"/>
<evidence type="ECO:0000256" key="1">
    <source>
        <dbReference type="SAM" id="MobiDB-lite"/>
    </source>
</evidence>
<comment type="caution">
    <text evidence="2">The sequence shown here is derived from an EMBL/GenBank/DDBJ whole genome shotgun (WGS) entry which is preliminary data.</text>
</comment>
<feature type="compositionally biased region" description="Basic and acidic residues" evidence="1">
    <location>
        <begin position="134"/>
        <end position="149"/>
    </location>
</feature>
<dbReference type="HOGENOM" id="CLU_783367_0_0_1"/>
<organism evidence="2 3">
    <name type="scientific">Pseudallescheria apiosperma</name>
    <name type="common">Scedosporium apiospermum</name>
    <dbReference type="NCBI Taxonomy" id="563466"/>
    <lineage>
        <taxon>Eukaryota</taxon>
        <taxon>Fungi</taxon>
        <taxon>Dikarya</taxon>
        <taxon>Ascomycota</taxon>
        <taxon>Pezizomycotina</taxon>
        <taxon>Sordariomycetes</taxon>
        <taxon>Hypocreomycetidae</taxon>
        <taxon>Microascales</taxon>
        <taxon>Microascaceae</taxon>
        <taxon>Scedosporium</taxon>
    </lineage>
</organism>
<feature type="region of interest" description="Disordered" evidence="1">
    <location>
        <begin position="33"/>
        <end position="354"/>
    </location>
</feature>
<name>A0A084G9S2_PSEDA</name>
<gene>
    <name evidence="2" type="ORF">SAPIO_CDS3837</name>
</gene>
<proteinExistence type="predicted"/>
<sequence>MRPPRAYQGSIHLGGKIISKSFLRPRLFAIRRSGEKLYNPDGSEIRPRWPKRKDPEDKYTRTESAESETPRLPRDEAGSSRFASAPGPQVIPEHLQEPSDFAFDGIAPHTPSEMSALRVPRPGNPVAKTLESAPTRDNESPKSEDERVDGIFGGAKRQRERERGMFGVFKYGPSKNNQGNPPTPTPQKRFKSEPISSGSKRSLSKEHASGKFDDISPRLRELFKRKQSKDEESDGLSTTPSKKPRRIGLFSRFMSQPSGILPPSPIEKLVESPRGAQPVATPRRQTAPAGSATAATPRSIKVERPESEKDEQERIPFLKLPYADSNDDDGFTPVNPPGMWKNKGRNNPFARKDH</sequence>
<keyword evidence="3" id="KW-1185">Reference proteome</keyword>
<evidence type="ECO:0000313" key="2">
    <source>
        <dbReference type="EMBL" id="KEZ44084.1"/>
    </source>
</evidence>